<keyword evidence="6" id="KW-1185">Reference proteome</keyword>
<evidence type="ECO:0000256" key="1">
    <source>
        <dbReference type="ARBA" id="ARBA00010609"/>
    </source>
</evidence>
<dbReference type="Gene3D" id="2.60.40.420">
    <property type="entry name" value="Cupredoxins - blue copper proteins"/>
    <property type="match status" value="2"/>
</dbReference>
<dbReference type="EMBL" id="JAGKQM010000012">
    <property type="protein sequence ID" value="KAH0897967.1"/>
    <property type="molecule type" value="Genomic_DNA"/>
</dbReference>
<feature type="signal peptide" evidence="2">
    <location>
        <begin position="1"/>
        <end position="23"/>
    </location>
</feature>
<dbReference type="Proteomes" id="UP000824890">
    <property type="component" value="Unassembled WGS sequence"/>
</dbReference>
<dbReference type="SUPFAM" id="SSF49503">
    <property type="entry name" value="Cupredoxins"/>
    <property type="match status" value="2"/>
</dbReference>
<dbReference type="InterPro" id="IPR011707">
    <property type="entry name" value="Cu-oxidase-like_N"/>
</dbReference>
<dbReference type="Pfam" id="PF07732">
    <property type="entry name" value="Cu-oxidase_3"/>
    <property type="match status" value="1"/>
</dbReference>
<organism evidence="5 6">
    <name type="scientific">Brassica napus</name>
    <name type="common">Rape</name>
    <dbReference type="NCBI Taxonomy" id="3708"/>
    <lineage>
        <taxon>Eukaryota</taxon>
        <taxon>Viridiplantae</taxon>
        <taxon>Streptophyta</taxon>
        <taxon>Embryophyta</taxon>
        <taxon>Tracheophyta</taxon>
        <taxon>Spermatophyta</taxon>
        <taxon>Magnoliopsida</taxon>
        <taxon>eudicotyledons</taxon>
        <taxon>Gunneridae</taxon>
        <taxon>Pentapetalae</taxon>
        <taxon>rosids</taxon>
        <taxon>malvids</taxon>
        <taxon>Brassicales</taxon>
        <taxon>Brassicaceae</taxon>
        <taxon>Brassiceae</taxon>
        <taxon>Brassica</taxon>
    </lineage>
</organism>
<dbReference type="InterPro" id="IPR001117">
    <property type="entry name" value="Cu-oxidase_2nd"/>
</dbReference>
<protein>
    <submittedName>
        <fullName evidence="5">Uncharacterized protein</fullName>
    </submittedName>
</protein>
<dbReference type="CDD" id="cd13846">
    <property type="entry name" value="CuRO_1_AAO_like_1"/>
    <property type="match status" value="1"/>
</dbReference>
<dbReference type="InterPro" id="IPR034273">
    <property type="entry name" value="CuRO_1_AAO-like"/>
</dbReference>
<evidence type="ECO:0000256" key="2">
    <source>
        <dbReference type="SAM" id="SignalP"/>
    </source>
</evidence>
<reference evidence="5 6" key="1">
    <citation type="submission" date="2021-05" db="EMBL/GenBank/DDBJ databases">
        <title>Genome Assembly of Synthetic Allotetraploid Brassica napus Reveals Homoeologous Exchanges between Subgenomes.</title>
        <authorList>
            <person name="Davis J.T."/>
        </authorList>
    </citation>
    <scope>NUCLEOTIDE SEQUENCE [LARGE SCALE GENOMIC DNA]</scope>
    <source>
        <strain evidence="6">cv. Da-Ae</strain>
        <tissue evidence="5">Seedling</tissue>
    </source>
</reference>
<evidence type="ECO:0000259" key="3">
    <source>
        <dbReference type="Pfam" id="PF00394"/>
    </source>
</evidence>
<evidence type="ECO:0000313" key="5">
    <source>
        <dbReference type="EMBL" id="KAH0897967.1"/>
    </source>
</evidence>
<dbReference type="PANTHER" id="PTHR11709:SF387">
    <property type="entry name" value="OS04G0561900 PROTEIN"/>
    <property type="match status" value="1"/>
</dbReference>
<feature type="chain" id="PRO_5046814589" evidence="2">
    <location>
        <begin position="24"/>
        <end position="211"/>
    </location>
</feature>
<accession>A0ABQ8B0D4</accession>
<comment type="caution">
    <text evidence="5">The sequence shown here is derived from an EMBL/GenBank/DDBJ whole genome shotgun (WGS) entry which is preliminary data.</text>
</comment>
<evidence type="ECO:0000313" key="6">
    <source>
        <dbReference type="Proteomes" id="UP000824890"/>
    </source>
</evidence>
<dbReference type="Pfam" id="PF00394">
    <property type="entry name" value="Cu-oxidase"/>
    <property type="match status" value="1"/>
</dbReference>
<name>A0ABQ8B0D4_BRANA</name>
<sequence length="211" mass="23415">MAANASFATTLTILFSLLFAVTAEDPYRFFNWNVTYGDIYPLGVRQQGILIDGKFPGPDIHSVTNDNLVINIFNNLDEPFLLSWNGVQQRRNSYVDGVYGTTCPIPPGKNYTYMLQVKDQIGSFYYFPSLAFHKAAGGFGGIRILSRPRIPVPFPDPAGDYTVLIGDWYKSNHTDLKAKLDSGRKLPLPDGILINGRGTGATLNVEQVLEF</sequence>
<dbReference type="PANTHER" id="PTHR11709">
    <property type="entry name" value="MULTI-COPPER OXIDASE"/>
    <property type="match status" value="1"/>
</dbReference>
<gene>
    <name evidence="5" type="ORF">HID58_047535</name>
</gene>
<feature type="domain" description="Plastocyanin-like" evidence="3">
    <location>
        <begin position="160"/>
        <end position="201"/>
    </location>
</feature>
<feature type="domain" description="Plastocyanin-like" evidence="4">
    <location>
        <begin position="33"/>
        <end position="147"/>
    </location>
</feature>
<evidence type="ECO:0000259" key="4">
    <source>
        <dbReference type="Pfam" id="PF07732"/>
    </source>
</evidence>
<comment type="similarity">
    <text evidence="1">Belongs to the multicopper oxidase family.</text>
</comment>
<keyword evidence="2" id="KW-0732">Signal</keyword>
<dbReference type="InterPro" id="IPR008972">
    <property type="entry name" value="Cupredoxin"/>
</dbReference>
<proteinExistence type="inferred from homology"/>
<dbReference type="InterPro" id="IPR045087">
    <property type="entry name" value="Cu-oxidase_fam"/>
</dbReference>